<name>A0A381P4K0_9ZZZZ</name>
<evidence type="ECO:0000313" key="1">
    <source>
        <dbReference type="EMBL" id="SUZ61484.1"/>
    </source>
</evidence>
<dbReference type="EMBL" id="UINC01000807">
    <property type="protein sequence ID" value="SUZ61484.1"/>
    <property type="molecule type" value="Genomic_DNA"/>
</dbReference>
<gene>
    <name evidence="1" type="ORF">METZ01_LOCUS14338</name>
</gene>
<sequence length="276" mass="31096">MRFHFLFIFGIFFLACPDPTTDSELSPISNQQFTYHQDVNQLYYGVEVEDRYETQALSQVKVNWYATTRNNPPDTLMLYDDGTNGDIIMGDGFYGLKITNDSTTIQNRLGDDSGYVFLDYLAIYGTETVIVLDSFRIGNIIPRIVSISAPDTIVRPSDATVSLHLISAEVFDADGLQTIKMVGFTSYHVDGDSMMNNGNYLYLHDDGSNVVLYEPDFTSGDLVQGDGIYSFRIPVYGTGFSDPDFQTKPGSFLWRFLTQDQSNEYSKVIEHAILIQ</sequence>
<reference evidence="1" key="1">
    <citation type="submission" date="2018-05" db="EMBL/GenBank/DDBJ databases">
        <authorList>
            <person name="Lanie J.A."/>
            <person name="Ng W.-L."/>
            <person name="Kazmierczak K.M."/>
            <person name="Andrzejewski T.M."/>
            <person name="Davidsen T.M."/>
            <person name="Wayne K.J."/>
            <person name="Tettelin H."/>
            <person name="Glass J.I."/>
            <person name="Rusch D."/>
            <person name="Podicherti R."/>
            <person name="Tsui H.-C.T."/>
            <person name="Winkler M.E."/>
        </authorList>
    </citation>
    <scope>NUCLEOTIDE SEQUENCE</scope>
</reference>
<dbReference type="PROSITE" id="PS51257">
    <property type="entry name" value="PROKAR_LIPOPROTEIN"/>
    <property type="match status" value="1"/>
</dbReference>
<dbReference type="AlphaFoldDB" id="A0A381P4K0"/>
<proteinExistence type="predicted"/>
<organism evidence="1">
    <name type="scientific">marine metagenome</name>
    <dbReference type="NCBI Taxonomy" id="408172"/>
    <lineage>
        <taxon>unclassified sequences</taxon>
        <taxon>metagenomes</taxon>
        <taxon>ecological metagenomes</taxon>
    </lineage>
</organism>
<accession>A0A381P4K0</accession>
<protein>
    <submittedName>
        <fullName evidence="1">Uncharacterized protein</fullName>
    </submittedName>
</protein>